<keyword evidence="2" id="KW-0964">Secreted</keyword>
<dbReference type="EMBL" id="JBBMFE010000006">
    <property type="protein sequence ID" value="MEQ2472540.1"/>
    <property type="molecule type" value="Genomic_DNA"/>
</dbReference>
<dbReference type="InterPro" id="IPR002035">
    <property type="entry name" value="VWF_A"/>
</dbReference>
<dbReference type="Gene3D" id="3.40.50.410">
    <property type="entry name" value="von Willebrand factor, type A domain"/>
    <property type="match status" value="1"/>
</dbReference>
<dbReference type="RefSeq" id="WP_349164505.1">
    <property type="nucleotide sequence ID" value="NZ_JBBMFE010000006.1"/>
</dbReference>
<feature type="compositionally biased region" description="Acidic residues" evidence="4">
    <location>
        <begin position="98"/>
        <end position="107"/>
    </location>
</feature>
<dbReference type="SMART" id="SM00327">
    <property type="entry name" value="VWA"/>
    <property type="match status" value="1"/>
</dbReference>
<protein>
    <submittedName>
        <fullName evidence="7">SpaA isopeptide-forming pilin-related protein</fullName>
    </submittedName>
</protein>
<dbReference type="CDD" id="cd00198">
    <property type="entry name" value="vWFA"/>
    <property type="match status" value="1"/>
</dbReference>
<dbReference type="InterPro" id="IPR013783">
    <property type="entry name" value="Ig-like_fold"/>
</dbReference>
<dbReference type="InterPro" id="IPR036465">
    <property type="entry name" value="vWFA_dom_sf"/>
</dbReference>
<evidence type="ECO:0000259" key="6">
    <source>
        <dbReference type="PROSITE" id="PS50234"/>
    </source>
</evidence>
<name>A0ABV1FHJ9_9FIRM</name>
<keyword evidence="3" id="KW-0732">Signal</keyword>
<dbReference type="PROSITE" id="PS50234">
    <property type="entry name" value="VWFA"/>
    <property type="match status" value="1"/>
</dbReference>
<evidence type="ECO:0000256" key="4">
    <source>
        <dbReference type="SAM" id="MobiDB-lite"/>
    </source>
</evidence>
<evidence type="ECO:0000256" key="5">
    <source>
        <dbReference type="SAM" id="Phobius"/>
    </source>
</evidence>
<feature type="compositionally biased region" description="Basic and acidic residues" evidence="4">
    <location>
        <begin position="1957"/>
        <end position="1981"/>
    </location>
</feature>
<evidence type="ECO:0000256" key="3">
    <source>
        <dbReference type="ARBA" id="ARBA00022729"/>
    </source>
</evidence>
<feature type="domain" description="VWFA" evidence="6">
    <location>
        <begin position="350"/>
        <end position="565"/>
    </location>
</feature>
<gene>
    <name evidence="7" type="ORF">WMO29_08550</name>
</gene>
<dbReference type="InterPro" id="IPR041033">
    <property type="entry name" value="SpaA_PFL_dom_1"/>
</dbReference>
<reference evidence="7 8" key="1">
    <citation type="submission" date="2024-03" db="EMBL/GenBank/DDBJ databases">
        <title>Human intestinal bacterial collection.</title>
        <authorList>
            <person name="Pauvert C."/>
            <person name="Hitch T.C.A."/>
            <person name="Clavel T."/>
        </authorList>
    </citation>
    <scope>NUCLEOTIDE SEQUENCE [LARGE SCALE GENOMIC DNA]</scope>
    <source>
        <strain evidence="7 8">CLA-AA-H132</strain>
    </source>
</reference>
<keyword evidence="8" id="KW-1185">Reference proteome</keyword>
<keyword evidence="5" id="KW-1133">Transmembrane helix</keyword>
<keyword evidence="5" id="KW-0812">Transmembrane</keyword>
<accession>A0ABV1FHJ9</accession>
<dbReference type="PANTHER" id="PTHR36108">
    <property type="entry name" value="COLOSSIN-B-RELATED"/>
    <property type="match status" value="1"/>
</dbReference>
<feature type="region of interest" description="Disordered" evidence="4">
    <location>
        <begin position="1957"/>
        <end position="1982"/>
    </location>
</feature>
<dbReference type="PANTHER" id="PTHR36108:SF13">
    <property type="entry name" value="COLOSSIN-B-RELATED"/>
    <property type="match status" value="1"/>
</dbReference>
<feature type="transmembrane region" description="Helical" evidence="5">
    <location>
        <begin position="2498"/>
        <end position="2515"/>
    </location>
</feature>
<comment type="caution">
    <text evidence="7">The sequence shown here is derived from an EMBL/GenBank/DDBJ whole genome shotgun (WGS) entry which is preliminary data.</text>
</comment>
<feature type="region of interest" description="Disordered" evidence="4">
    <location>
        <begin position="196"/>
        <end position="230"/>
    </location>
</feature>
<dbReference type="SUPFAM" id="SSF53300">
    <property type="entry name" value="vWA-like"/>
    <property type="match status" value="1"/>
</dbReference>
<sequence length="2528" mass="280596">MKWKKWSGKRLLTLMLALTLSVSSLGPLIGGGSISYAAEISETPDVSESPGKAGETEVTVRLEEPTEEATDTEEPDLDTEDPAESVKQPENSGVSETTEQEEPEEPGESEKGLRTLRIRCEDPNGNPSETLSAEADSDELYEGTKVKIRVTNTGMNIWAAEITCEDGELEAGEEEDILTFEMPDADVEVRIYELESQEQGELSGEDSSIPGDFQGNQSHTRKDNEPDIELEKSARWTNIEDGYAELTITEKDTSDYSNIPTDYIIILDRTRTMALSDYNHEDGSAYNYMGYHSPCINPAHYYYKGGIYLHMIDYFTGYDYIKNVWFYNLPGSFDFWERHYNQNGTKIMPTLENGCYDRLSMAKKGIQELVDMIAAQNAKVTGDGLRSRVAFWSFADEYSKITGDKRDKGLYNYTPLTDNYEQVKRAVSEVKNYSGTYYLSSLQEAYDIITTRNATDSRRKNVYTKVIFISDGECETDLANVRAKAAQIRSLPNTELFTLAIGMTADASGAKLLQEIAGSADHAANFWQTLSFDGGNGSAFAQTLLNIEKKASEVKAVQKTLTDQIETKYWEPVEILSADGGQASLNRANGKLTWKVPDEAGTTYRCTVKLRLKEKYRYLLADAVYPTNRDETGVGQPEISADPVKAGAVLDYAIEGGMYHQQTRKAGVVTPTLKYGTLQFQGKKNWTVSGSRADSLVVRLMRTLPGQTTATQVNNTRTNGSRGWRYSFNRRVMPDGSEKPLIKYDERGRLVSYQVTEQTPGYYTQLESLVTGGDVTDTQLYNEPFKVKVQVEKTDSETGNPLSGAEFSVFMWSRRAGKYLPYKGTTEGTGQTYETGTLNGGSEGMKLTENQKGIYISPAWLYYAPDNQGKFRVIETQAPEGYYGDWKGENEKNVYDLVISPDAARNRETISLTNGDSGTFENQRVRGKIRFTKNDAEGKERVSQGEASLTGAAYKLFAAADLIHQDGATGALYRKDEEIRLRFTGSRDGVRYYRQDPSGRDTIEIGTGCQICIENLELGCYYLQEQEAGEGYLVNPEKAEFTLEWQGEEVPEVEIRDFKVYEQVKKQRLTFYKVAGTDRTDRLDPLEGAGFSIYALSEFADGRYADLSDVEVVQAVIDDFRDGQTLDYRAVRAFCPAQVFAEADSAEVKAGKLVKKLDYGEGYVYEAESPNEYLTGELFSDSRGMVTTPSLAYGRYLIVETTVPKNRIATRPFVVQIAGDDRDGTVEGDGRGRKLSDLVILQDRPVNALVRIEKYDSVTGKPVQKPGASYVIHDTEGKWFSYYTTEWSSAQKKAYQEQYGDLVVQYSQGAQLGTYTKPYTTRQVKKDGTCYVDTPTALPTGIYELEEVSAPDGYILQGHEGVIAKKSIFESGNGTFYETEADGKWRPTPEGSVKFIISSGEAVYDSEAKAFVVKVRQKNTPAVGKISVYAEGEQLKGAQKTETGYQFTYEAQPVAGAEFEIRAAADIYTQEGVNKEKLYEAGELLMTLVTDAKGQTWTGQKDLEGTDIPWGLPLGSYTVTQVKAGAGFALSTENAKPRSIEITWAGQEVPVIYRDTMYQNPRQQVRLAIEKQDAETGRVLAGAAFGLYAAENIADYRGKILVKKDTLLGQAATALNAEGKVERAVFAVDLPLGRYYVKELHAPAGYAGSSMRVNVDASYRADQRETISLKGVVKNAPIRVQINLMDWFTENELTGATLQLLDENESVVETFTTVSKNNPIIRKLERGKTYRVRELVTPSGYEEGFLLKDGYVTDKTDSLELSKQYASNNGKKDVAFTVLDTGKLQVVSLFMKPEAGVLEITKEGPVPVGTEKETDENGNRIETPIYEIMGLPGAEYVLQAKEQIGYPDSQEGVLFEKDALVLEQYAEQKKTGAMQYFTIDVPEGKGELVKAERMLPDGTEAALVLRTGQDGKVQVTGLPAGSYRVVEVKAPAGYYRDPGMCTQTVDLGDIISVRFENPKQEIEKPGEDPDKDPDKDPDAPRRIGMLAEKYGVDGEERIPVSGAAFTLYAAEDVRNIFGELIYREGTEVETALSGADGLARFVTDVPIGLYRIRETKAPDGYYSSTKEILYDVAKDREDDSVHYLNFSDFVENAPTKLTIRLQDDLTHNELADACLEITDEKGEPVETWMTRVDNGYTIRGLSVDKCYTITEKLPREGYLVKFTESYTESGNVELREPEGAKVEFRIPDAPGSVTEGGHLNPASVPETGCIVLENPFVTGDVHLQKDGEILESWTPAQHVGQWLRSTFGYREKGLGQVEFAVYAAEDIEHPDGVTGICFRKGEQVLTGVRSEKQEARGVTDKSGILEFKELYLGQYEIRELKTAEGYVRDEKPILFTLAYRDGYTSTVDARQGSVRWLNPRQRSEVTVHKTDAADGKALAGAEIGLYTAEPVNRADGTCLLTADTLLETGVTDADGTLVFAADLPFGCYYVKEITAPDGYLLSEEKQPFTLTYAGENTELIKLSLTIQNMRKPEEHAGGPGALTSAQAAPTGDETPVEIYLFLLLVSFLAAGRILMEVRERKRQMKNRD</sequence>
<feature type="compositionally biased region" description="Basic and acidic residues" evidence="4">
    <location>
        <begin position="54"/>
        <end position="64"/>
    </location>
</feature>
<feature type="region of interest" description="Disordered" evidence="4">
    <location>
        <begin position="41"/>
        <end position="114"/>
    </location>
</feature>
<dbReference type="Proteomes" id="UP001438008">
    <property type="component" value="Unassembled WGS sequence"/>
</dbReference>
<dbReference type="Pfam" id="PF17802">
    <property type="entry name" value="SpaA"/>
    <property type="match status" value="6"/>
</dbReference>
<evidence type="ECO:0000256" key="2">
    <source>
        <dbReference type="ARBA" id="ARBA00022525"/>
    </source>
</evidence>
<evidence type="ECO:0000313" key="7">
    <source>
        <dbReference type="EMBL" id="MEQ2472540.1"/>
    </source>
</evidence>
<evidence type="ECO:0000256" key="1">
    <source>
        <dbReference type="ARBA" id="ARBA00007257"/>
    </source>
</evidence>
<feature type="compositionally biased region" description="Basic and acidic residues" evidence="4">
    <location>
        <begin position="220"/>
        <end position="230"/>
    </location>
</feature>
<proteinExistence type="inferred from homology"/>
<keyword evidence="5" id="KW-0472">Membrane</keyword>
<dbReference type="Gene3D" id="2.60.40.10">
    <property type="entry name" value="Immunoglobulins"/>
    <property type="match status" value="12"/>
</dbReference>
<evidence type="ECO:0000313" key="8">
    <source>
        <dbReference type="Proteomes" id="UP001438008"/>
    </source>
</evidence>
<comment type="similarity">
    <text evidence="1">Belongs to the serine-aspartate repeat-containing protein (SDr) family.</text>
</comment>
<organism evidence="7 8">
    <name type="scientific">Laedolimicola intestinihominis</name>
    <dbReference type="NCBI Taxonomy" id="3133166"/>
    <lineage>
        <taxon>Bacteria</taxon>
        <taxon>Bacillati</taxon>
        <taxon>Bacillota</taxon>
        <taxon>Clostridia</taxon>
        <taxon>Lachnospirales</taxon>
        <taxon>Lachnospiraceae</taxon>
        <taxon>Laedolimicola</taxon>
    </lineage>
</organism>
<feature type="compositionally biased region" description="Acidic residues" evidence="4">
    <location>
        <begin position="65"/>
        <end position="83"/>
    </location>
</feature>